<name>A0A1U7M000_9FIRM</name>
<sequence>MVPTNNVFAQEGKYVDEKDIIVIESSELEHPTIEENIKPSFVNDFRNRKKNVRTYNEWSPFKRVSDNIQTGNAGGSISSNISVTFGCSFSGNISGLNISTNGSVSSSIGYTLNVDKNKRVYMGYRVYYKVETGINEYYDIVTGKVIRSDSYTVKTPQYGEYKLINY</sequence>
<comment type="caution">
    <text evidence="1">The sequence shown here is derived from an EMBL/GenBank/DDBJ whole genome shotgun (WGS) entry which is preliminary data.</text>
</comment>
<protein>
    <submittedName>
        <fullName evidence="1">Uncharacterized protein</fullName>
    </submittedName>
</protein>
<dbReference type="STRING" id="1465756.BIV18_04760"/>
<proteinExistence type="predicted"/>
<dbReference type="Proteomes" id="UP000187166">
    <property type="component" value="Unassembled WGS sequence"/>
</dbReference>
<reference evidence="1 2" key="1">
    <citation type="journal article" date="2016" name="Appl. Environ. Microbiol.">
        <title>Function and Phylogeny of Bacterial Butyryl Coenzyme A:Acetate Transferases and Their Diversity in the Proximal Colon of Swine.</title>
        <authorList>
            <person name="Trachsel J."/>
            <person name="Bayles D.O."/>
            <person name="Looft T."/>
            <person name="Levine U.Y."/>
            <person name="Allen H.K."/>
        </authorList>
    </citation>
    <scope>NUCLEOTIDE SEQUENCE [LARGE SCALE GENOMIC DNA]</scope>
    <source>
        <strain evidence="1 2">35-6-1</strain>
    </source>
</reference>
<keyword evidence="2" id="KW-1185">Reference proteome</keyword>
<evidence type="ECO:0000313" key="2">
    <source>
        <dbReference type="Proteomes" id="UP000187166"/>
    </source>
</evidence>
<dbReference type="AlphaFoldDB" id="A0A1U7M000"/>
<accession>A0A1U7M000</accession>
<gene>
    <name evidence="1" type="ORF">BIV18_04760</name>
</gene>
<evidence type="ECO:0000313" key="1">
    <source>
        <dbReference type="EMBL" id="OLR64876.1"/>
    </source>
</evidence>
<dbReference type="EMBL" id="MJIH01000001">
    <property type="protein sequence ID" value="OLR64876.1"/>
    <property type="molecule type" value="Genomic_DNA"/>
</dbReference>
<organism evidence="1 2">
    <name type="scientific">Peptoniphilus porci</name>
    <dbReference type="NCBI Taxonomy" id="2652280"/>
    <lineage>
        <taxon>Bacteria</taxon>
        <taxon>Bacillati</taxon>
        <taxon>Bacillota</taxon>
        <taxon>Tissierellia</taxon>
        <taxon>Tissierellales</taxon>
        <taxon>Peptoniphilaceae</taxon>
        <taxon>Peptoniphilus</taxon>
    </lineage>
</organism>